<dbReference type="STRING" id="670386.D3B8Z4"/>
<organism evidence="1 2">
    <name type="scientific">Heterostelium pallidum (strain ATCC 26659 / Pp 5 / PN500)</name>
    <name type="common">Cellular slime mold</name>
    <name type="synonym">Polysphondylium pallidum</name>
    <dbReference type="NCBI Taxonomy" id="670386"/>
    <lineage>
        <taxon>Eukaryota</taxon>
        <taxon>Amoebozoa</taxon>
        <taxon>Evosea</taxon>
        <taxon>Eumycetozoa</taxon>
        <taxon>Dictyostelia</taxon>
        <taxon>Acytosteliales</taxon>
        <taxon>Acytosteliaceae</taxon>
        <taxon>Heterostelium</taxon>
    </lineage>
</organism>
<proteinExistence type="predicted"/>
<name>D3B8Z4_HETP5</name>
<dbReference type="RefSeq" id="XP_020434150.1">
    <property type="nucleotide sequence ID" value="XM_020575834.1"/>
</dbReference>
<reference evidence="1 2" key="1">
    <citation type="journal article" date="2011" name="Genome Res.">
        <title>Phylogeny-wide analysis of social amoeba genomes highlights ancient origins for complex intercellular communication.</title>
        <authorList>
            <person name="Heidel A.J."/>
            <person name="Lawal H.M."/>
            <person name="Felder M."/>
            <person name="Schilde C."/>
            <person name="Helps N.R."/>
            <person name="Tunggal B."/>
            <person name="Rivero F."/>
            <person name="John U."/>
            <person name="Schleicher M."/>
            <person name="Eichinger L."/>
            <person name="Platzer M."/>
            <person name="Noegel A.A."/>
            <person name="Schaap P."/>
            <person name="Gloeckner G."/>
        </authorList>
    </citation>
    <scope>NUCLEOTIDE SEQUENCE [LARGE SCALE GENOMIC DNA]</scope>
    <source>
        <strain evidence="2">ATCC 26659 / Pp 5 / PN500</strain>
    </source>
</reference>
<dbReference type="FunCoup" id="D3B8Z4">
    <property type="interactions" value="933"/>
</dbReference>
<evidence type="ECO:0008006" key="3">
    <source>
        <dbReference type="Google" id="ProtNLM"/>
    </source>
</evidence>
<sequence length="460" mass="52285">MNNIQDLSYLLLSKILGFEELTVLDSICFSLICKKLYNNRDKYLKFNDQHLTHSQAQLIYTKSNHVTLQSYNTQFQRIPASIRSCRLLIGDNKTIQLQSYSKYFDYMIDISKTNTLIGKIPLNVRGSLPKTLCHLTVDKIINPLNMWPNSIRVMTIDCKEQEFEPGIFPHSLEMLTLYLYSHPLMKNTLPHTLKSLVLKTHTIYSDIPKLDIGNLPESLETIQLHPYLAYSIENAAALAKFHNLTKLDGFNCKWITENIVLPSSVATLRFTACVFEYNSIEPGVIPSTITDLDFGHMRDFVLKPGSIPSSVVKLSLGNYKNSIELGTIPVGVKKLEMTYTIGPFSIKSLPNTLESLKYTNYEYDTILKFIDNLSLPSIKKLSYPSVLQITVFPPNLESLEITGVNKPLLYSSLPPTLKKLSLDKITLNFEDTTNPAFLLDTTNKLFDRTTNYNKTSRIIS</sequence>
<dbReference type="InterPro" id="IPR051251">
    <property type="entry name" value="STK_FNIP-Repeat"/>
</dbReference>
<dbReference type="SUPFAM" id="SSF52058">
    <property type="entry name" value="L domain-like"/>
    <property type="match status" value="1"/>
</dbReference>
<dbReference type="AlphaFoldDB" id="D3B8Z4"/>
<dbReference type="GeneID" id="31360424"/>
<dbReference type="InterPro" id="IPR008615">
    <property type="entry name" value="FNIP"/>
</dbReference>
<comment type="caution">
    <text evidence="1">The sequence shown here is derived from an EMBL/GenBank/DDBJ whole genome shotgun (WGS) entry which is preliminary data.</text>
</comment>
<dbReference type="InParanoid" id="D3B8Z4"/>
<dbReference type="Pfam" id="PF05725">
    <property type="entry name" value="FNIP"/>
    <property type="match status" value="2"/>
</dbReference>
<gene>
    <name evidence="1" type="ORF">PPL_04938</name>
</gene>
<dbReference type="PANTHER" id="PTHR32134:SF169">
    <property type="entry name" value="FNIP REPEAT-CONTAINING PROTEIN-RELATED"/>
    <property type="match status" value="1"/>
</dbReference>
<evidence type="ECO:0000313" key="1">
    <source>
        <dbReference type="EMBL" id="EFA82033.1"/>
    </source>
</evidence>
<dbReference type="Proteomes" id="UP000001396">
    <property type="component" value="Unassembled WGS sequence"/>
</dbReference>
<dbReference type="EMBL" id="ADBJ01000021">
    <property type="protein sequence ID" value="EFA82033.1"/>
    <property type="molecule type" value="Genomic_DNA"/>
</dbReference>
<dbReference type="PANTHER" id="PTHR32134">
    <property type="entry name" value="FNIP REPEAT-CONTAINING PROTEIN"/>
    <property type="match status" value="1"/>
</dbReference>
<accession>D3B8Z4</accession>
<evidence type="ECO:0000313" key="2">
    <source>
        <dbReference type="Proteomes" id="UP000001396"/>
    </source>
</evidence>
<keyword evidence="2" id="KW-1185">Reference proteome</keyword>
<protein>
    <recommendedName>
        <fullName evidence="3">FNIP repeat-containing protein</fullName>
    </recommendedName>
</protein>